<proteinExistence type="predicted"/>
<dbReference type="EMBL" id="GBXM01037448">
    <property type="protein sequence ID" value="JAH71129.1"/>
    <property type="molecule type" value="Transcribed_RNA"/>
</dbReference>
<organism evidence="1">
    <name type="scientific">Anguilla anguilla</name>
    <name type="common">European freshwater eel</name>
    <name type="synonym">Muraena anguilla</name>
    <dbReference type="NCBI Taxonomy" id="7936"/>
    <lineage>
        <taxon>Eukaryota</taxon>
        <taxon>Metazoa</taxon>
        <taxon>Chordata</taxon>
        <taxon>Craniata</taxon>
        <taxon>Vertebrata</taxon>
        <taxon>Euteleostomi</taxon>
        <taxon>Actinopterygii</taxon>
        <taxon>Neopterygii</taxon>
        <taxon>Teleostei</taxon>
        <taxon>Anguilliformes</taxon>
        <taxon>Anguillidae</taxon>
        <taxon>Anguilla</taxon>
    </lineage>
</organism>
<reference evidence="1" key="2">
    <citation type="journal article" date="2015" name="Fish Shellfish Immunol.">
        <title>Early steps in the European eel (Anguilla anguilla)-Vibrio vulnificus interaction in the gills: Role of the RtxA13 toxin.</title>
        <authorList>
            <person name="Callol A."/>
            <person name="Pajuelo D."/>
            <person name="Ebbesson L."/>
            <person name="Teles M."/>
            <person name="MacKenzie S."/>
            <person name="Amaro C."/>
        </authorList>
    </citation>
    <scope>NUCLEOTIDE SEQUENCE</scope>
</reference>
<sequence length="52" mass="5906">MVDADVPLACVACTDTVVHLATALVYRRVTMGCRYPEFYVYVRTLNPLDVQR</sequence>
<accession>A0A0E9UZ20</accession>
<protein>
    <submittedName>
        <fullName evidence="1">Uncharacterized protein</fullName>
    </submittedName>
</protein>
<dbReference type="EMBL" id="GBXM01028639">
    <property type="protein sequence ID" value="JAH79938.1"/>
    <property type="molecule type" value="Transcribed_RNA"/>
</dbReference>
<reference evidence="1" key="1">
    <citation type="submission" date="2014-11" db="EMBL/GenBank/DDBJ databases">
        <authorList>
            <person name="Amaro Gonzalez C."/>
        </authorList>
    </citation>
    <scope>NUCLEOTIDE SEQUENCE</scope>
</reference>
<dbReference type="AlphaFoldDB" id="A0A0E9UZ20"/>
<evidence type="ECO:0000313" key="1">
    <source>
        <dbReference type="EMBL" id="JAH71129.1"/>
    </source>
</evidence>
<name>A0A0E9UZ20_ANGAN</name>